<dbReference type="EMBL" id="CP042188">
    <property type="protein sequence ID" value="QDS70438.1"/>
    <property type="molecule type" value="Genomic_DNA"/>
</dbReference>
<organism evidence="2 3">
    <name type="scientific">Venturia effusa</name>
    <dbReference type="NCBI Taxonomy" id="50376"/>
    <lineage>
        <taxon>Eukaryota</taxon>
        <taxon>Fungi</taxon>
        <taxon>Dikarya</taxon>
        <taxon>Ascomycota</taxon>
        <taxon>Pezizomycotina</taxon>
        <taxon>Dothideomycetes</taxon>
        <taxon>Pleosporomycetidae</taxon>
        <taxon>Venturiales</taxon>
        <taxon>Venturiaceae</taxon>
        <taxon>Venturia</taxon>
    </lineage>
</organism>
<feature type="region of interest" description="Disordered" evidence="1">
    <location>
        <begin position="130"/>
        <end position="217"/>
    </location>
</feature>
<feature type="compositionally biased region" description="Basic and acidic residues" evidence="1">
    <location>
        <begin position="413"/>
        <end position="423"/>
    </location>
</feature>
<keyword evidence="3" id="KW-1185">Reference proteome</keyword>
<protein>
    <submittedName>
        <fullName evidence="2">Uncharacterized protein</fullName>
    </submittedName>
</protein>
<dbReference type="OrthoDB" id="3933720at2759"/>
<proteinExistence type="predicted"/>
<evidence type="ECO:0000313" key="2">
    <source>
        <dbReference type="EMBL" id="QDS70438.1"/>
    </source>
</evidence>
<sequence length="448" mass="48607">MAKLPVGASFRVQPYKSRTDPNKPPVYDECLSIIDMRPHRRKDKSRPPGKIYPTTPSLPIVQPENRTNMAFGHGSGPHMNPAYGASIATPPLHLQPRMYQQSPLSPTAQDAEMIRCAHSLLDAVKAVWDDSGSETDSSDEEATAPVVSSVEVTSFEVPPASNPPLRRKRSSIEGSVEEAGHRVEMPRSPNFVSNISTSDLQNESNHESSQQGRSIPHVPIYITPSSRVAARPPRQGHIIKFGTTKAVIKLPTPPSEPSPTQTSFMPKLFPRQAPVTNQPGQQETRLDSHTGPDKMIPPGVLHYLSPQHPVIATEGPASRKFNAHPPPPTAFAPPVVGGFNPVNGNGIANLPPNQIQVWHSFVPPATGTRKEQHTPLLASLKSPKNDPSVQQSQQQASPPKNAAVVKPDSPGPAKDHTPREKPPKNGTIIDFGKTTRAHQRAASRKSKK</sequence>
<name>A0A517L4B5_9PEZI</name>
<feature type="compositionally biased region" description="Polar residues" evidence="1">
    <location>
        <begin position="274"/>
        <end position="283"/>
    </location>
</feature>
<feature type="compositionally biased region" description="Polar residues" evidence="1">
    <location>
        <begin position="190"/>
        <end position="213"/>
    </location>
</feature>
<feature type="compositionally biased region" description="Acidic residues" evidence="1">
    <location>
        <begin position="131"/>
        <end position="142"/>
    </location>
</feature>
<dbReference type="Proteomes" id="UP000316270">
    <property type="component" value="Chromosome 4"/>
</dbReference>
<evidence type="ECO:0000256" key="1">
    <source>
        <dbReference type="SAM" id="MobiDB-lite"/>
    </source>
</evidence>
<feature type="region of interest" description="Disordered" evidence="1">
    <location>
        <begin position="272"/>
        <end position="292"/>
    </location>
</feature>
<feature type="compositionally biased region" description="Low complexity" evidence="1">
    <location>
        <begin position="387"/>
        <end position="399"/>
    </location>
</feature>
<feature type="region of interest" description="Disordered" evidence="1">
    <location>
        <begin position="1"/>
        <end position="62"/>
    </location>
</feature>
<evidence type="ECO:0000313" key="3">
    <source>
        <dbReference type="Proteomes" id="UP000316270"/>
    </source>
</evidence>
<feature type="compositionally biased region" description="Low complexity" evidence="1">
    <location>
        <begin position="145"/>
        <end position="159"/>
    </location>
</feature>
<feature type="region of interest" description="Disordered" evidence="1">
    <location>
        <begin position="379"/>
        <end position="448"/>
    </location>
</feature>
<accession>A0A517L4B5</accession>
<dbReference type="AlphaFoldDB" id="A0A517L4B5"/>
<feature type="compositionally biased region" description="Basic residues" evidence="1">
    <location>
        <begin position="435"/>
        <end position="448"/>
    </location>
</feature>
<reference evidence="2 3" key="1">
    <citation type="submission" date="2019-07" db="EMBL/GenBank/DDBJ databases">
        <title>Finished genome of Venturia effusa.</title>
        <authorList>
            <person name="Young C.A."/>
            <person name="Cox M.P."/>
            <person name="Ganley A.R.D."/>
            <person name="David W.J."/>
        </authorList>
    </citation>
    <scope>NUCLEOTIDE SEQUENCE [LARGE SCALE GENOMIC DNA]</scope>
    <source>
        <strain evidence="3">albino</strain>
    </source>
</reference>
<gene>
    <name evidence="2" type="ORF">FKW77_009729</name>
</gene>